<dbReference type="AlphaFoldDB" id="A0A1C3WRF6"/>
<evidence type="ECO:0000313" key="1">
    <source>
        <dbReference type="EMBL" id="SCB42617.1"/>
    </source>
</evidence>
<accession>A0A1C3WRF6</accession>
<dbReference type="EMBL" id="FMAE01000007">
    <property type="protein sequence ID" value="SCB42617.1"/>
    <property type="molecule type" value="Genomic_DNA"/>
</dbReference>
<organism evidence="1 2">
    <name type="scientific">Bradyrhizobium yuanmingense</name>
    <dbReference type="NCBI Taxonomy" id="108015"/>
    <lineage>
        <taxon>Bacteria</taxon>
        <taxon>Pseudomonadati</taxon>
        <taxon>Pseudomonadota</taxon>
        <taxon>Alphaproteobacteria</taxon>
        <taxon>Hyphomicrobiales</taxon>
        <taxon>Nitrobacteraceae</taxon>
        <taxon>Bradyrhizobium</taxon>
    </lineage>
</organism>
<evidence type="ECO:0000313" key="2">
    <source>
        <dbReference type="Proteomes" id="UP000183174"/>
    </source>
</evidence>
<name>A0A1C3WRF6_9BRAD</name>
<protein>
    <submittedName>
        <fullName evidence="1">Uncharacterized protein</fullName>
    </submittedName>
</protein>
<sequence>MIIAFVTRVVRVLVPLAARTADNMNRNLMARCARQSYLIAQRATGNRRHQRRASDVRGH</sequence>
<dbReference type="Proteomes" id="UP000183174">
    <property type="component" value="Unassembled WGS sequence"/>
</dbReference>
<reference evidence="1 2" key="1">
    <citation type="submission" date="2016-08" db="EMBL/GenBank/DDBJ databases">
        <authorList>
            <person name="Seilhamer J.J."/>
        </authorList>
    </citation>
    <scope>NUCLEOTIDE SEQUENCE [LARGE SCALE GENOMIC DNA]</scope>
    <source>
        <strain evidence="1 2">CCBAU 10071</strain>
    </source>
</reference>
<gene>
    <name evidence="1" type="ORF">GA0061099_100790</name>
</gene>
<proteinExistence type="predicted"/>